<organism evidence="2 3">
    <name type="scientific">Candidatus Cryptobacteroides avicola</name>
    <dbReference type="NCBI Taxonomy" id="2840757"/>
    <lineage>
        <taxon>Bacteria</taxon>
        <taxon>Pseudomonadati</taxon>
        <taxon>Bacteroidota</taxon>
        <taxon>Bacteroidia</taxon>
        <taxon>Bacteroidales</taxon>
        <taxon>Candidatus Cryptobacteroides</taxon>
    </lineage>
</organism>
<proteinExistence type="predicted"/>
<feature type="transmembrane region" description="Helical" evidence="1">
    <location>
        <begin position="68"/>
        <end position="88"/>
    </location>
</feature>
<feature type="transmembrane region" description="Helical" evidence="1">
    <location>
        <begin position="166"/>
        <end position="186"/>
    </location>
</feature>
<gene>
    <name evidence="2" type="ORF">IAB75_00115</name>
</gene>
<comment type="caution">
    <text evidence="2">The sequence shown here is derived from an EMBL/GenBank/DDBJ whole genome shotgun (WGS) entry which is preliminary data.</text>
</comment>
<dbReference type="Proteomes" id="UP000725002">
    <property type="component" value="Unassembled WGS sequence"/>
</dbReference>
<evidence type="ECO:0000313" key="2">
    <source>
        <dbReference type="EMBL" id="MBO8482517.1"/>
    </source>
</evidence>
<evidence type="ECO:0000256" key="1">
    <source>
        <dbReference type="SAM" id="Phobius"/>
    </source>
</evidence>
<feature type="transmembrane region" description="Helical" evidence="1">
    <location>
        <begin position="132"/>
        <end position="160"/>
    </location>
</feature>
<keyword evidence="1" id="KW-1133">Transmembrane helix</keyword>
<accession>A0A940DP94</accession>
<dbReference type="EMBL" id="JADILV010000002">
    <property type="protein sequence ID" value="MBO8482517.1"/>
    <property type="molecule type" value="Genomic_DNA"/>
</dbReference>
<dbReference type="AlphaFoldDB" id="A0A940DP94"/>
<feature type="transmembrane region" description="Helical" evidence="1">
    <location>
        <begin position="216"/>
        <end position="237"/>
    </location>
</feature>
<reference evidence="2" key="2">
    <citation type="journal article" date="2021" name="PeerJ">
        <title>Extensive microbial diversity within the chicken gut microbiome revealed by metagenomics and culture.</title>
        <authorList>
            <person name="Gilroy R."/>
            <person name="Ravi A."/>
            <person name="Getino M."/>
            <person name="Pursley I."/>
            <person name="Horton D.L."/>
            <person name="Alikhan N.F."/>
            <person name="Baker D."/>
            <person name="Gharbi K."/>
            <person name="Hall N."/>
            <person name="Watson M."/>
            <person name="Adriaenssens E.M."/>
            <person name="Foster-Nyarko E."/>
            <person name="Jarju S."/>
            <person name="Secka A."/>
            <person name="Antonio M."/>
            <person name="Oren A."/>
            <person name="Chaudhuri R.R."/>
            <person name="La Ragione R."/>
            <person name="Hildebrand F."/>
            <person name="Pallen M.J."/>
        </authorList>
    </citation>
    <scope>NUCLEOTIDE SEQUENCE</scope>
    <source>
        <strain evidence="2">G3-8215</strain>
    </source>
</reference>
<sequence length="243" mass="25998">MEETYHFTLEEATRPTPKLTGKLKAAVILMFVSSVGGAIFNWLIFPLAGIAGLFLFSRLAQTAAASRMAKSLAILQTAALLCSALLVFSVVVDGAAVVCVVNLLMCLLAVMQVYYVSVFVRNASLTEYEKSWTFILCAGYAFSAIWCAFNAVYPLLGIAFIYKGKLIMAVVQAALGCLTGYSWYVLATSPAFSAYGFAVTEPAEDRPSGNPYMKGMAIAGLITVLAMLVLAAALFSFDLAPVE</sequence>
<keyword evidence="1" id="KW-0472">Membrane</keyword>
<reference evidence="2" key="1">
    <citation type="submission" date="2020-10" db="EMBL/GenBank/DDBJ databases">
        <authorList>
            <person name="Gilroy R."/>
        </authorList>
    </citation>
    <scope>NUCLEOTIDE SEQUENCE</scope>
    <source>
        <strain evidence="2">G3-8215</strain>
    </source>
</reference>
<protein>
    <submittedName>
        <fullName evidence="2">Uncharacterized protein</fullName>
    </submittedName>
</protein>
<name>A0A940DP94_9BACT</name>
<feature type="transmembrane region" description="Helical" evidence="1">
    <location>
        <begin position="94"/>
        <end position="120"/>
    </location>
</feature>
<keyword evidence="1" id="KW-0812">Transmembrane</keyword>
<feature type="transmembrane region" description="Helical" evidence="1">
    <location>
        <begin position="25"/>
        <end position="56"/>
    </location>
</feature>
<evidence type="ECO:0000313" key="3">
    <source>
        <dbReference type="Proteomes" id="UP000725002"/>
    </source>
</evidence>